<name>A0A087DS00_BIFAD</name>
<comment type="caution">
    <text evidence="1">The sequence shown here is derived from an EMBL/GenBank/DDBJ whole genome shotgun (WGS) entry which is preliminary data.</text>
</comment>
<protein>
    <submittedName>
        <fullName evidence="1">Uncharacterized protein</fullName>
    </submittedName>
</protein>
<sequence length="39" mass="4327">MTADLLLSEIEASLGDAWRLDVLEERNGTARIRVVLDGK</sequence>
<gene>
    <name evidence="1" type="ORF">BSTER_0882</name>
</gene>
<dbReference type="AlphaFoldDB" id="A0A087DS00"/>
<organism evidence="1 2">
    <name type="scientific">Bifidobacterium adolescentis JCM 15918</name>
    <dbReference type="NCBI Taxonomy" id="1437612"/>
    <lineage>
        <taxon>Bacteria</taxon>
        <taxon>Bacillati</taxon>
        <taxon>Actinomycetota</taxon>
        <taxon>Actinomycetes</taxon>
        <taxon>Bifidobacteriales</taxon>
        <taxon>Bifidobacteriaceae</taxon>
        <taxon>Bifidobacterium</taxon>
    </lineage>
</organism>
<dbReference type="EMBL" id="JGZQ01000003">
    <property type="protein sequence ID" value="KFI98300.1"/>
    <property type="molecule type" value="Genomic_DNA"/>
</dbReference>
<evidence type="ECO:0000313" key="2">
    <source>
        <dbReference type="Proteomes" id="UP000029091"/>
    </source>
</evidence>
<dbReference type="Proteomes" id="UP000029091">
    <property type="component" value="Unassembled WGS sequence"/>
</dbReference>
<proteinExistence type="predicted"/>
<accession>A0A087DS00</accession>
<evidence type="ECO:0000313" key="1">
    <source>
        <dbReference type="EMBL" id="KFI98300.1"/>
    </source>
</evidence>
<reference evidence="1 2" key="1">
    <citation type="submission" date="2014-03" db="EMBL/GenBank/DDBJ databases">
        <title>Genomics of Bifidobacteria.</title>
        <authorList>
            <person name="Ventura M."/>
            <person name="Milani C."/>
            <person name="Lugli G.A."/>
        </authorList>
    </citation>
    <scope>NUCLEOTIDE SEQUENCE [LARGE SCALE GENOMIC DNA]</scope>
    <source>
        <strain evidence="2">JCM 15918</strain>
    </source>
</reference>